<comment type="caution">
    <text evidence="1">The sequence shown here is derived from an EMBL/GenBank/DDBJ whole genome shotgun (WGS) entry which is preliminary data.</text>
</comment>
<proteinExistence type="predicted"/>
<dbReference type="Proteomes" id="UP000663848">
    <property type="component" value="Unassembled WGS sequence"/>
</dbReference>
<protein>
    <submittedName>
        <fullName evidence="1">Uncharacterized protein</fullName>
    </submittedName>
</protein>
<dbReference type="EMBL" id="CAJOBR010007945">
    <property type="protein sequence ID" value="CAF4871569.1"/>
    <property type="molecule type" value="Genomic_DNA"/>
</dbReference>
<reference evidence="1" key="1">
    <citation type="submission" date="2021-02" db="EMBL/GenBank/DDBJ databases">
        <authorList>
            <person name="Nowell W R."/>
        </authorList>
    </citation>
    <scope>NUCLEOTIDE SEQUENCE</scope>
</reference>
<feature type="non-terminal residue" evidence="1">
    <location>
        <position position="272"/>
    </location>
</feature>
<dbReference type="AlphaFoldDB" id="A0A821TE74"/>
<organism evidence="1 2">
    <name type="scientific">Rotaria socialis</name>
    <dbReference type="NCBI Taxonomy" id="392032"/>
    <lineage>
        <taxon>Eukaryota</taxon>
        <taxon>Metazoa</taxon>
        <taxon>Spiralia</taxon>
        <taxon>Gnathifera</taxon>
        <taxon>Rotifera</taxon>
        <taxon>Eurotatoria</taxon>
        <taxon>Bdelloidea</taxon>
        <taxon>Philodinida</taxon>
        <taxon>Philodinidae</taxon>
        <taxon>Rotaria</taxon>
    </lineage>
</organism>
<name>A0A821TE74_9BILA</name>
<sequence length="272" mass="31684">MHGDKDTEEEFYFDYVRLLVENRMLHRSGYYLGASNQWVRIFTITARRYWLAQATCEHLTADWKIHFSIRPRDIPLAFNLLSELYYDMKLPVGDIYPVYELTPKDQISLERYLDYVDQAEDLLEKHQIKSNGCAIGDYPIGKYTSLRNEKFVAIDDNDTREKIRLIYPPNECGYNGSNDRIDLTKEIIDLNTYRKLECVIIMKYSLPRPPIINQFISQLLIMQQGSTPPIQTHYSPHYHQYPIAPTLSASSSSSLLVAQYYSSTNSPQSIKS</sequence>
<evidence type="ECO:0000313" key="2">
    <source>
        <dbReference type="Proteomes" id="UP000663848"/>
    </source>
</evidence>
<evidence type="ECO:0000313" key="1">
    <source>
        <dbReference type="EMBL" id="CAF4871569.1"/>
    </source>
</evidence>
<gene>
    <name evidence="1" type="ORF">QYT958_LOCUS28685</name>
</gene>
<accession>A0A821TE74</accession>